<comment type="caution">
    <text evidence="3">The sequence shown here is derived from an EMBL/GenBank/DDBJ whole genome shotgun (WGS) entry which is preliminary data.</text>
</comment>
<keyword evidence="4" id="KW-1185">Reference proteome</keyword>
<dbReference type="Proteomes" id="UP001562357">
    <property type="component" value="Unassembled WGS sequence"/>
</dbReference>
<gene>
    <name evidence="3" type="primary">g4714</name>
    <name evidence="3" type="ORF">EsDP_00004714</name>
</gene>
<feature type="compositionally biased region" description="Basic residues" evidence="2">
    <location>
        <begin position="208"/>
        <end position="225"/>
    </location>
</feature>
<sequence length="225" mass="25085">MENLNLLRLKCDTYRANLSLAKVTKEKLEGKLAAAKTTIADQNKNISTLTTQLSRAQKELESEKSRVAALEKQVQASEAQKTCDALRSQVDSKTYQARVYKVALKAALKLPGVASQATYSSLLEMTERQMRKTREEKLADKEEMERLARAQEGEPRRDYCLAESALPRNDTVCGLASERHGEVAAEEPQTPGTKRGAESDSDGAPMAKIRRLTPRQSPRRIIHDD</sequence>
<feature type="coiled-coil region" evidence="1">
    <location>
        <begin position="25"/>
        <end position="80"/>
    </location>
</feature>
<evidence type="ECO:0000313" key="3">
    <source>
        <dbReference type="EMBL" id="GAB0136413.1"/>
    </source>
</evidence>
<feature type="coiled-coil region" evidence="1">
    <location>
        <begin position="123"/>
        <end position="154"/>
    </location>
</feature>
<evidence type="ECO:0000256" key="1">
    <source>
        <dbReference type="SAM" id="Coils"/>
    </source>
</evidence>
<organism evidence="3 4">
    <name type="scientific">Epichloe bromicola</name>
    <dbReference type="NCBI Taxonomy" id="79588"/>
    <lineage>
        <taxon>Eukaryota</taxon>
        <taxon>Fungi</taxon>
        <taxon>Dikarya</taxon>
        <taxon>Ascomycota</taxon>
        <taxon>Pezizomycotina</taxon>
        <taxon>Sordariomycetes</taxon>
        <taxon>Hypocreomycetidae</taxon>
        <taxon>Hypocreales</taxon>
        <taxon>Clavicipitaceae</taxon>
        <taxon>Epichloe</taxon>
    </lineage>
</organism>
<dbReference type="EMBL" id="BAAFGZ010000191">
    <property type="protein sequence ID" value="GAB0136413.1"/>
    <property type="molecule type" value="Genomic_DNA"/>
</dbReference>
<evidence type="ECO:0000256" key="2">
    <source>
        <dbReference type="SAM" id="MobiDB-lite"/>
    </source>
</evidence>
<dbReference type="Gene3D" id="1.20.5.340">
    <property type="match status" value="1"/>
</dbReference>
<proteinExistence type="predicted"/>
<accession>A0ABQ0CSJ4</accession>
<protein>
    <submittedName>
        <fullName evidence="3">Uncharacterized protein</fullName>
    </submittedName>
</protein>
<evidence type="ECO:0000313" key="4">
    <source>
        <dbReference type="Proteomes" id="UP001562357"/>
    </source>
</evidence>
<keyword evidence="1" id="KW-0175">Coiled coil</keyword>
<reference evidence="4" key="1">
    <citation type="submission" date="2024-06" db="EMBL/GenBank/DDBJ databases">
        <title>Draft Genome Sequences of Epichloe bromicola Strains Isolated from Elymus ciliaris.</title>
        <authorList>
            <consortium name="Epichloe bromicola genome sequencing consortium"/>
            <person name="Miura A."/>
            <person name="Imano S."/>
            <person name="Ashida A."/>
            <person name="Sato I."/>
            <person name="Chiba S."/>
            <person name="Tanaka A."/>
            <person name="Camagna M."/>
            <person name="Takemoto D."/>
        </authorList>
    </citation>
    <scope>NUCLEOTIDE SEQUENCE [LARGE SCALE GENOMIC DNA]</scope>
    <source>
        <strain evidence="4">DP</strain>
    </source>
</reference>
<feature type="region of interest" description="Disordered" evidence="2">
    <location>
        <begin position="173"/>
        <end position="225"/>
    </location>
</feature>
<name>A0ABQ0CSJ4_9HYPO</name>